<reference evidence="2 5" key="2">
    <citation type="submission" date="2016-01" db="EMBL/GenBank/DDBJ databases">
        <authorList>
            <person name="Varghese N."/>
        </authorList>
    </citation>
    <scope>NUCLEOTIDE SEQUENCE [LARGE SCALE GENOMIC DNA]</scope>
    <source>
        <strain evidence="2 5">HL-91</strain>
    </source>
</reference>
<dbReference type="RefSeq" id="WP_072244183.1">
    <property type="nucleotide sequence ID" value="NZ_FBYC01000001.1"/>
</dbReference>
<dbReference type="Pfam" id="PF06532">
    <property type="entry name" value="NrsF"/>
    <property type="match status" value="1"/>
</dbReference>
<dbReference type="STRING" id="1666912.Ga0058931_0032"/>
<protein>
    <recommendedName>
        <fullName evidence="6">DUF1109 family protein</fullName>
    </recommendedName>
</protein>
<dbReference type="OrthoDB" id="7869543at2"/>
<sequence length="210" mass="21156">MKTEDLISALAADTLPQPKVSTRLLRALPLALGLSLGAFALLWGPRADLAAAMASFAVLKTLVPLGLVALALAVAVASVHPAASQKTPAVLLGAALAGGLGVFVLFLARDGQAGLAQTLALPDLWVCLLSIPALALPLLAAALWALSSGATLRPSLTGAMAGLVAGGIAASVYSLFCDKDMVLFVLPAYSTAVAIVMLAGAALGQRLLKW</sequence>
<keyword evidence="1" id="KW-0812">Transmembrane</keyword>
<evidence type="ECO:0000313" key="5">
    <source>
        <dbReference type="Proteomes" id="UP000182045"/>
    </source>
</evidence>
<gene>
    <name evidence="2" type="ORF">Ga0058931_0032</name>
    <name evidence="3" type="ORF">HLUCCA05_14700</name>
</gene>
<accession>A0A0P7WNX4</accession>
<organism evidence="3 4">
    <name type="scientific">Roseibaca calidilacus</name>
    <dbReference type="NCBI Taxonomy" id="1666912"/>
    <lineage>
        <taxon>Bacteria</taxon>
        <taxon>Pseudomonadati</taxon>
        <taxon>Pseudomonadota</taxon>
        <taxon>Alphaproteobacteria</taxon>
        <taxon>Rhodobacterales</taxon>
        <taxon>Paracoccaceae</taxon>
        <taxon>Roseinatronobacter</taxon>
    </lineage>
</organism>
<evidence type="ECO:0000313" key="2">
    <source>
        <dbReference type="EMBL" id="CUX79354.1"/>
    </source>
</evidence>
<keyword evidence="1" id="KW-1133">Transmembrane helix</keyword>
<keyword evidence="5" id="KW-1185">Reference proteome</keyword>
<dbReference type="PATRIC" id="fig|1666912.4.peg.2076"/>
<feature type="transmembrane region" description="Helical" evidence="1">
    <location>
        <begin position="89"/>
        <end position="108"/>
    </location>
</feature>
<feature type="transmembrane region" description="Helical" evidence="1">
    <location>
        <begin position="24"/>
        <end position="43"/>
    </location>
</feature>
<keyword evidence="1" id="KW-0472">Membrane</keyword>
<dbReference type="EMBL" id="LJSG01000023">
    <property type="protein sequence ID" value="KPP88962.1"/>
    <property type="molecule type" value="Genomic_DNA"/>
</dbReference>
<evidence type="ECO:0008006" key="6">
    <source>
        <dbReference type="Google" id="ProtNLM"/>
    </source>
</evidence>
<feature type="transmembrane region" description="Helical" evidence="1">
    <location>
        <begin position="49"/>
        <end position="77"/>
    </location>
</feature>
<proteinExistence type="predicted"/>
<feature type="transmembrane region" description="Helical" evidence="1">
    <location>
        <begin position="182"/>
        <end position="204"/>
    </location>
</feature>
<name>A0A0P7WNX4_9RHOB</name>
<dbReference type="Proteomes" id="UP000182045">
    <property type="component" value="Unassembled WGS sequence"/>
</dbReference>
<dbReference type="InterPro" id="IPR009495">
    <property type="entry name" value="NrsF"/>
</dbReference>
<dbReference type="AlphaFoldDB" id="A0A0P7WNX4"/>
<evidence type="ECO:0000313" key="4">
    <source>
        <dbReference type="Proteomes" id="UP000050413"/>
    </source>
</evidence>
<evidence type="ECO:0000256" key="1">
    <source>
        <dbReference type="SAM" id="Phobius"/>
    </source>
</evidence>
<feature type="transmembrane region" description="Helical" evidence="1">
    <location>
        <begin position="158"/>
        <end position="176"/>
    </location>
</feature>
<comment type="caution">
    <text evidence="3">The sequence shown here is derived from an EMBL/GenBank/DDBJ whole genome shotgun (WGS) entry which is preliminary data.</text>
</comment>
<dbReference type="EMBL" id="FBYC01000001">
    <property type="protein sequence ID" value="CUX79354.1"/>
    <property type="molecule type" value="Genomic_DNA"/>
</dbReference>
<dbReference type="Proteomes" id="UP000050413">
    <property type="component" value="Unassembled WGS sequence"/>
</dbReference>
<reference evidence="3 4" key="1">
    <citation type="submission" date="2015-09" db="EMBL/GenBank/DDBJ databases">
        <title>Identification and resolution of microdiversity through metagenomic sequencing of parallel consortia.</title>
        <authorList>
            <person name="Nelson W.C."/>
            <person name="Romine M.F."/>
            <person name="Lindemann S.R."/>
        </authorList>
    </citation>
    <scope>NUCLEOTIDE SEQUENCE [LARGE SCALE GENOMIC DNA]</scope>
    <source>
        <strain evidence="3">HL-91</strain>
    </source>
</reference>
<feature type="transmembrane region" description="Helical" evidence="1">
    <location>
        <begin position="128"/>
        <end position="146"/>
    </location>
</feature>
<evidence type="ECO:0000313" key="3">
    <source>
        <dbReference type="EMBL" id="KPP88962.1"/>
    </source>
</evidence>